<protein>
    <submittedName>
        <fullName evidence="2">Uncharacterized protein</fullName>
    </submittedName>
</protein>
<organism evidence="2 3">
    <name type="scientific">Nitrospira japonica</name>
    <dbReference type="NCBI Taxonomy" id="1325564"/>
    <lineage>
        <taxon>Bacteria</taxon>
        <taxon>Pseudomonadati</taxon>
        <taxon>Nitrospirota</taxon>
        <taxon>Nitrospiria</taxon>
        <taxon>Nitrospirales</taxon>
        <taxon>Nitrospiraceae</taxon>
        <taxon>Nitrospira</taxon>
    </lineage>
</organism>
<reference evidence="2 3" key="1">
    <citation type="submission" date="2017-03" db="EMBL/GenBank/DDBJ databases">
        <authorList>
            <person name="Afonso C.L."/>
            <person name="Miller P.J."/>
            <person name="Scott M.A."/>
            <person name="Spackman E."/>
            <person name="Goraichik I."/>
            <person name="Dimitrov K.M."/>
            <person name="Suarez D.L."/>
            <person name="Swayne D.E."/>
        </authorList>
    </citation>
    <scope>NUCLEOTIDE SEQUENCE [LARGE SCALE GENOMIC DNA]</scope>
    <source>
        <strain evidence="2">Genome sequencing of Nitrospira japonica strain NJ11</strain>
    </source>
</reference>
<keyword evidence="3" id="KW-1185">Reference proteome</keyword>
<gene>
    <name evidence="2" type="ORF">NSJP_1229</name>
</gene>
<feature type="compositionally biased region" description="Polar residues" evidence="1">
    <location>
        <begin position="93"/>
        <end position="109"/>
    </location>
</feature>
<evidence type="ECO:0000256" key="1">
    <source>
        <dbReference type="SAM" id="MobiDB-lite"/>
    </source>
</evidence>
<proteinExistence type="predicted"/>
<evidence type="ECO:0000313" key="3">
    <source>
        <dbReference type="Proteomes" id="UP000192042"/>
    </source>
</evidence>
<feature type="region of interest" description="Disordered" evidence="1">
    <location>
        <begin position="1"/>
        <end position="37"/>
    </location>
</feature>
<dbReference type="KEGG" id="nja:NSJP_1229"/>
<feature type="compositionally biased region" description="Polar residues" evidence="1">
    <location>
        <begin position="1"/>
        <end position="10"/>
    </location>
</feature>
<dbReference type="Proteomes" id="UP000192042">
    <property type="component" value="Chromosome I"/>
</dbReference>
<evidence type="ECO:0000313" key="2">
    <source>
        <dbReference type="EMBL" id="SLM47401.1"/>
    </source>
</evidence>
<feature type="region of interest" description="Disordered" evidence="1">
    <location>
        <begin position="84"/>
        <end position="109"/>
    </location>
</feature>
<dbReference type="AlphaFoldDB" id="A0A1W1I361"/>
<sequence>MSAQASPNDFRSSRKDLPVHEDEGESRHSAEAAVGRHRQLQLLPRECAPGDLCGTREEVCDRGGLSGAANVDYGARLDMPVYEPGRGVGGLRSPSTVSEQTHPTRSGKS</sequence>
<dbReference type="EMBL" id="LT828648">
    <property type="protein sequence ID" value="SLM47401.1"/>
    <property type="molecule type" value="Genomic_DNA"/>
</dbReference>
<feature type="compositionally biased region" description="Basic and acidic residues" evidence="1">
    <location>
        <begin position="11"/>
        <end position="30"/>
    </location>
</feature>
<accession>A0A1W1I361</accession>
<name>A0A1W1I361_9BACT</name>